<proteinExistence type="predicted"/>
<dbReference type="FunFam" id="3.40.50.300:FF:001320">
    <property type="entry name" value="Heme ABC transporter ATP-binding protein"/>
    <property type="match status" value="1"/>
</dbReference>
<dbReference type="PANTHER" id="PTHR19211">
    <property type="entry name" value="ATP-BINDING TRANSPORT PROTEIN-RELATED"/>
    <property type="match status" value="1"/>
</dbReference>
<organism evidence="6 7">
    <name type="scientific">Sphingomonas sanxanigenens DSM 19645 = NX02</name>
    <dbReference type="NCBI Taxonomy" id="1123269"/>
    <lineage>
        <taxon>Bacteria</taxon>
        <taxon>Pseudomonadati</taxon>
        <taxon>Pseudomonadota</taxon>
        <taxon>Alphaproteobacteria</taxon>
        <taxon>Sphingomonadales</taxon>
        <taxon>Sphingomonadaceae</taxon>
        <taxon>Sphingomonas</taxon>
    </lineage>
</organism>
<dbReference type="HOGENOM" id="CLU_000604_36_0_5"/>
<feature type="domain" description="ABC transporter" evidence="5">
    <location>
        <begin position="7"/>
        <end position="237"/>
    </location>
</feature>
<accession>W0A4T1</accession>
<dbReference type="KEGG" id="ssan:NX02_01300"/>
<keyword evidence="3" id="KW-0067">ATP-binding</keyword>
<dbReference type="eggNOG" id="COG0488">
    <property type="taxonomic scope" value="Bacteria"/>
</dbReference>
<dbReference type="OrthoDB" id="9808609at2"/>
<reference evidence="6 7" key="1">
    <citation type="submission" date="2013-07" db="EMBL/GenBank/DDBJ databases">
        <title>Completed genome of Sphingomonas sanxanigenens NX02.</title>
        <authorList>
            <person name="Ma T."/>
            <person name="Huang H."/>
            <person name="Wu M."/>
            <person name="Li X."/>
            <person name="Li G."/>
        </authorList>
    </citation>
    <scope>NUCLEOTIDE SEQUENCE [LARGE SCALE GENOMIC DNA]</scope>
    <source>
        <strain evidence="6 7">NX02</strain>
    </source>
</reference>
<evidence type="ECO:0000259" key="5">
    <source>
        <dbReference type="PROSITE" id="PS50893"/>
    </source>
</evidence>
<evidence type="ECO:0000256" key="3">
    <source>
        <dbReference type="ARBA" id="ARBA00022840"/>
    </source>
</evidence>
<dbReference type="PANTHER" id="PTHR19211:SF6">
    <property type="entry name" value="BLL7188 PROTEIN"/>
    <property type="match status" value="1"/>
</dbReference>
<dbReference type="Pfam" id="PF00005">
    <property type="entry name" value="ABC_tran"/>
    <property type="match status" value="2"/>
</dbReference>
<dbReference type="RefSeq" id="WP_025290403.1">
    <property type="nucleotide sequence ID" value="NZ_CP006644.1"/>
</dbReference>
<dbReference type="Proteomes" id="UP000018851">
    <property type="component" value="Chromosome"/>
</dbReference>
<feature type="region of interest" description="Disordered" evidence="4">
    <location>
        <begin position="251"/>
        <end position="273"/>
    </location>
</feature>
<dbReference type="InterPro" id="IPR017871">
    <property type="entry name" value="ABC_transporter-like_CS"/>
</dbReference>
<dbReference type="GO" id="GO:0016887">
    <property type="term" value="F:ATP hydrolysis activity"/>
    <property type="evidence" value="ECO:0007669"/>
    <property type="project" value="InterPro"/>
</dbReference>
<protein>
    <recommendedName>
        <fullName evidence="5">ABC transporter domain-containing protein</fullName>
    </recommendedName>
</protein>
<dbReference type="PROSITE" id="PS50893">
    <property type="entry name" value="ABC_TRANSPORTER_2"/>
    <property type="match status" value="2"/>
</dbReference>
<dbReference type="PATRIC" id="fig|1123269.5.peg.263"/>
<dbReference type="PROSITE" id="PS00211">
    <property type="entry name" value="ABC_TRANSPORTER_1"/>
    <property type="match status" value="1"/>
</dbReference>
<dbReference type="EMBL" id="CP006644">
    <property type="protein sequence ID" value="AHE52026.1"/>
    <property type="molecule type" value="Genomic_DNA"/>
</dbReference>
<sequence length="528" mass="55607">MSRSASITVANLGWSTPDGEPVLTGLDLSFTRERCGIVGRNGVGKSTLLRLIAGQLQPATGAVAVTGTVETLRQIVQVRPDETVADLFGIADGLALLAAAEAGTASIAALAEADWTLEARLESALARVGLTAHAATPLASLSGGQRTRAALAAALFAEPDFLLLDEPTNNLDAEGRTALHAVLAEWRAGAIIVSHDRALLETMDAIVELTALGATRYGGNFSHYRARKAIELAAADHDVAVADRQRAEVDRKAQVARERKQRRDAAGARKGARGDMPKIVIGARRERAEKSGGSGARLAERLALEAGAAAGAARAKVEQLETLKVVLPPTGLAPDRRVLDIAGLRFGHDIRVPLIEGLSLSMVGPERIALTGANGSGKTSLLHLIAGGLTPWDGSVRRHVRMALLDQTAAMLDPTLSILDNFRALNPHADDNRSRAALARFQFRAEMALRRVGTLSGGQLLRAALAALLGAEPLPELLLLDEPTNHLDLESVEAIEAGLAAYDGALIVVSHDERFLDAIGITRRVGMG</sequence>
<dbReference type="GO" id="GO:0005524">
    <property type="term" value="F:ATP binding"/>
    <property type="evidence" value="ECO:0007669"/>
    <property type="project" value="UniProtKB-KW"/>
</dbReference>
<dbReference type="InterPro" id="IPR003593">
    <property type="entry name" value="AAA+_ATPase"/>
</dbReference>
<evidence type="ECO:0000256" key="1">
    <source>
        <dbReference type="ARBA" id="ARBA00022737"/>
    </source>
</evidence>
<evidence type="ECO:0000256" key="2">
    <source>
        <dbReference type="ARBA" id="ARBA00022741"/>
    </source>
</evidence>
<dbReference type="Gene3D" id="3.40.50.300">
    <property type="entry name" value="P-loop containing nucleotide triphosphate hydrolases"/>
    <property type="match status" value="2"/>
</dbReference>
<dbReference type="InterPro" id="IPR027417">
    <property type="entry name" value="P-loop_NTPase"/>
</dbReference>
<dbReference type="STRING" id="1123269.NX02_01300"/>
<dbReference type="InterPro" id="IPR050611">
    <property type="entry name" value="ABCF"/>
</dbReference>
<evidence type="ECO:0000313" key="7">
    <source>
        <dbReference type="Proteomes" id="UP000018851"/>
    </source>
</evidence>
<dbReference type="SMART" id="SM00382">
    <property type="entry name" value="AAA"/>
    <property type="match status" value="2"/>
</dbReference>
<gene>
    <name evidence="6" type="ORF">NX02_01300</name>
</gene>
<keyword evidence="2" id="KW-0547">Nucleotide-binding</keyword>
<dbReference type="SUPFAM" id="SSF52540">
    <property type="entry name" value="P-loop containing nucleoside triphosphate hydrolases"/>
    <property type="match status" value="2"/>
</dbReference>
<evidence type="ECO:0000256" key="4">
    <source>
        <dbReference type="SAM" id="MobiDB-lite"/>
    </source>
</evidence>
<evidence type="ECO:0000313" key="6">
    <source>
        <dbReference type="EMBL" id="AHE52026.1"/>
    </source>
</evidence>
<keyword evidence="7" id="KW-1185">Reference proteome</keyword>
<feature type="domain" description="ABC transporter" evidence="5">
    <location>
        <begin position="336"/>
        <end position="528"/>
    </location>
</feature>
<dbReference type="AlphaFoldDB" id="W0A4T1"/>
<name>W0A4T1_9SPHN</name>
<keyword evidence="1" id="KW-0677">Repeat</keyword>
<dbReference type="InterPro" id="IPR003439">
    <property type="entry name" value="ABC_transporter-like_ATP-bd"/>
</dbReference>